<dbReference type="OrthoDB" id="147078at2759"/>
<evidence type="ECO:0000313" key="4">
    <source>
        <dbReference type="Proteomes" id="UP000095751"/>
    </source>
</evidence>
<dbReference type="EMBL" id="KV784366">
    <property type="protein sequence ID" value="OEU11598.1"/>
    <property type="molecule type" value="Genomic_DNA"/>
</dbReference>
<protein>
    <submittedName>
        <fullName evidence="1">Uncharacterized protein</fullName>
    </submittedName>
</protein>
<dbReference type="KEGG" id="fcy:FRACYDRAFT_202757"/>
<dbReference type="KEGG" id="fcy:FRACYDRAFT_191878"/>
<dbReference type="Proteomes" id="UP000095751">
    <property type="component" value="Unassembled WGS sequence"/>
</dbReference>
<evidence type="ECO:0000313" key="2">
    <source>
        <dbReference type="EMBL" id="OEU11598.1"/>
    </source>
</evidence>
<gene>
    <name evidence="3" type="ORF">FRACYDRAFT_191878</name>
    <name evidence="2" type="ORF">FRACYDRAFT_191983</name>
    <name evidence="1" type="ORF">FRACYDRAFT_202757</name>
</gene>
<dbReference type="AlphaFoldDB" id="A0A1E7EJH3"/>
<reference evidence="1 4" key="1">
    <citation type="submission" date="2016-09" db="EMBL/GenBank/DDBJ databases">
        <title>Extensive genetic diversity and differential bi-allelic expression allows diatom success in the polar Southern Ocean.</title>
        <authorList>
            <consortium name="DOE Joint Genome Institute"/>
            <person name="Mock T."/>
            <person name="Otillar R.P."/>
            <person name="Strauss J."/>
            <person name="Dupont C."/>
            <person name="Frickenhaus S."/>
            <person name="Maumus F."/>
            <person name="Mcmullan M."/>
            <person name="Sanges R."/>
            <person name="Schmutz J."/>
            <person name="Toseland A."/>
            <person name="Valas R."/>
            <person name="Veluchamy A."/>
            <person name="Ward B.J."/>
            <person name="Allen A."/>
            <person name="Barry K."/>
            <person name="Falciatore A."/>
            <person name="Ferrante M."/>
            <person name="Fortunato A.E."/>
            <person name="Gloeckner G."/>
            <person name="Gruber A."/>
            <person name="Hipkin R."/>
            <person name="Janech M."/>
            <person name="Kroth P."/>
            <person name="Leese F."/>
            <person name="Lindquist E."/>
            <person name="Lyon B.R."/>
            <person name="Martin J."/>
            <person name="Mayer C."/>
            <person name="Parker M."/>
            <person name="Quesneville H."/>
            <person name="Raymond J."/>
            <person name="Uhlig C."/>
            <person name="Valentin K.U."/>
            <person name="Worden A.Z."/>
            <person name="Armbrust E.V."/>
            <person name="Bowler C."/>
            <person name="Green B."/>
            <person name="Moulton V."/>
            <person name="Van Oosterhout C."/>
            <person name="Grigoriev I."/>
        </authorList>
    </citation>
    <scope>NUCLEOTIDE SEQUENCE [LARGE SCALE GENOMIC DNA]</scope>
    <source>
        <strain evidence="1 4">CCMP1102</strain>
    </source>
</reference>
<accession>A0A1E7EJH3</accession>
<name>A0A1E7EJH3_9STRA</name>
<sequence length="93" mass="10475">MNQHLLWDLGERALWHFISTFGSSRIAKPAYPVWPTSNRYSTAGYPEGNFGGNQLLDGSISLSPLYPNLTIDLHVRIATSLHQSFPWLHPIQA</sequence>
<evidence type="ECO:0000313" key="1">
    <source>
        <dbReference type="EMBL" id="OEU06058.1"/>
    </source>
</evidence>
<evidence type="ECO:0000313" key="3">
    <source>
        <dbReference type="EMBL" id="OEU12037.1"/>
    </source>
</evidence>
<dbReference type="KEGG" id="fcy:FRACYDRAFT_191983"/>
<dbReference type="EMBL" id="KV784430">
    <property type="protein sequence ID" value="OEU06058.1"/>
    <property type="molecule type" value="Genomic_DNA"/>
</dbReference>
<keyword evidence="4" id="KW-1185">Reference proteome</keyword>
<organism evidence="1 4">
    <name type="scientific">Fragilariopsis cylindrus CCMP1102</name>
    <dbReference type="NCBI Taxonomy" id="635003"/>
    <lineage>
        <taxon>Eukaryota</taxon>
        <taxon>Sar</taxon>
        <taxon>Stramenopiles</taxon>
        <taxon>Ochrophyta</taxon>
        <taxon>Bacillariophyta</taxon>
        <taxon>Bacillariophyceae</taxon>
        <taxon>Bacillariophycidae</taxon>
        <taxon>Bacillariales</taxon>
        <taxon>Bacillariaceae</taxon>
        <taxon>Fragilariopsis</taxon>
    </lineage>
</organism>
<dbReference type="EMBL" id="KV784366">
    <property type="protein sequence ID" value="OEU12037.1"/>
    <property type="molecule type" value="Genomic_DNA"/>
</dbReference>
<proteinExistence type="predicted"/>